<name>V4PTL4_9CAUL</name>
<sequence length="106" mass="12099">MGVVRKREAARRDLVAHFVYLAEEAGLDTADGFLKSAESTFTDLSLQPYSGTLVVSSLPELQGIRRWRVRDFENWLIFYLPTQNGVSIIRVLHATQDWWSLLSVTD</sequence>
<gene>
    <name evidence="2" type="ORF">ABENE_09985</name>
</gene>
<accession>V4PTL4</accession>
<dbReference type="EMBL" id="AWGB01000016">
    <property type="protein sequence ID" value="ESQ91656.1"/>
    <property type="molecule type" value="Genomic_DNA"/>
</dbReference>
<dbReference type="Gene3D" id="3.30.2310.20">
    <property type="entry name" value="RelE-like"/>
    <property type="match status" value="1"/>
</dbReference>
<dbReference type="Proteomes" id="UP000017837">
    <property type="component" value="Unassembled WGS sequence"/>
</dbReference>
<dbReference type="AlphaFoldDB" id="V4PTL4"/>
<keyword evidence="3" id="KW-1185">Reference proteome</keyword>
<dbReference type="OrthoDB" id="5457915at2"/>
<dbReference type="STRING" id="1121022.GCA_000376105_01071"/>
<dbReference type="InterPro" id="IPR007712">
    <property type="entry name" value="RelE/ParE_toxin"/>
</dbReference>
<dbReference type="PATRIC" id="fig|1121022.4.peg.2019"/>
<organism evidence="2 3">
    <name type="scientific">Asticcacaulis benevestitus DSM 16100 = ATCC BAA-896</name>
    <dbReference type="NCBI Taxonomy" id="1121022"/>
    <lineage>
        <taxon>Bacteria</taxon>
        <taxon>Pseudomonadati</taxon>
        <taxon>Pseudomonadota</taxon>
        <taxon>Alphaproteobacteria</taxon>
        <taxon>Caulobacterales</taxon>
        <taxon>Caulobacteraceae</taxon>
        <taxon>Asticcacaulis</taxon>
    </lineage>
</organism>
<evidence type="ECO:0008006" key="4">
    <source>
        <dbReference type="Google" id="ProtNLM"/>
    </source>
</evidence>
<evidence type="ECO:0000313" key="3">
    <source>
        <dbReference type="Proteomes" id="UP000017837"/>
    </source>
</evidence>
<evidence type="ECO:0000313" key="2">
    <source>
        <dbReference type="EMBL" id="ESQ91656.1"/>
    </source>
</evidence>
<dbReference type="InterPro" id="IPR035093">
    <property type="entry name" value="RelE/ParE_toxin_dom_sf"/>
</dbReference>
<proteinExistence type="predicted"/>
<evidence type="ECO:0000256" key="1">
    <source>
        <dbReference type="ARBA" id="ARBA00022649"/>
    </source>
</evidence>
<keyword evidence="1" id="KW-1277">Toxin-antitoxin system</keyword>
<dbReference type="eggNOG" id="COG3668">
    <property type="taxonomic scope" value="Bacteria"/>
</dbReference>
<protein>
    <recommendedName>
        <fullName evidence="4">Plasmid stabilization protein</fullName>
    </recommendedName>
</protein>
<dbReference type="Pfam" id="PF05016">
    <property type="entry name" value="ParE_toxin"/>
    <property type="match status" value="1"/>
</dbReference>
<reference evidence="2 3" key="1">
    <citation type="journal article" date="2014" name="Nature">
        <title>Sequential evolution of bacterial morphology by co-option of a developmental regulator.</title>
        <authorList>
            <person name="Jiang C."/>
            <person name="Brown P.J."/>
            <person name="Ducret A."/>
            <person name="Brun Y.V."/>
        </authorList>
    </citation>
    <scope>NUCLEOTIDE SEQUENCE [LARGE SCALE GENOMIC DNA]</scope>
    <source>
        <strain evidence="2 3">DSM 16100</strain>
    </source>
</reference>
<comment type="caution">
    <text evidence="2">The sequence shown here is derived from an EMBL/GenBank/DDBJ whole genome shotgun (WGS) entry which is preliminary data.</text>
</comment>